<proteinExistence type="predicted"/>
<reference evidence="1" key="1">
    <citation type="submission" date="2021-02" db="EMBL/GenBank/DDBJ databases">
        <authorList>
            <consortium name="DOE Joint Genome Institute"/>
            <person name="Ahrendt S."/>
            <person name="Looney B.P."/>
            <person name="Miyauchi S."/>
            <person name="Morin E."/>
            <person name="Drula E."/>
            <person name="Courty P.E."/>
            <person name="Chicoki N."/>
            <person name="Fauchery L."/>
            <person name="Kohler A."/>
            <person name="Kuo A."/>
            <person name="Labutti K."/>
            <person name="Pangilinan J."/>
            <person name="Lipzen A."/>
            <person name="Riley R."/>
            <person name="Andreopoulos W."/>
            <person name="He G."/>
            <person name="Johnson J."/>
            <person name="Barry K.W."/>
            <person name="Grigoriev I.V."/>
            <person name="Nagy L."/>
            <person name="Hibbett D."/>
            <person name="Henrissat B."/>
            <person name="Matheny P.B."/>
            <person name="Labbe J."/>
            <person name="Martin F."/>
        </authorList>
    </citation>
    <scope>NUCLEOTIDE SEQUENCE</scope>
    <source>
        <strain evidence="1">FP105234-sp</strain>
    </source>
</reference>
<comment type="caution">
    <text evidence="1">The sequence shown here is derived from an EMBL/GenBank/DDBJ whole genome shotgun (WGS) entry which is preliminary data.</text>
</comment>
<evidence type="ECO:0000313" key="2">
    <source>
        <dbReference type="Proteomes" id="UP000814033"/>
    </source>
</evidence>
<name>A0ACB8RFV8_9AGAM</name>
<dbReference type="EMBL" id="MU276048">
    <property type="protein sequence ID" value="KAI0042777.1"/>
    <property type="molecule type" value="Genomic_DNA"/>
</dbReference>
<keyword evidence="2" id="KW-1185">Reference proteome</keyword>
<evidence type="ECO:0000313" key="1">
    <source>
        <dbReference type="EMBL" id="KAI0042777.1"/>
    </source>
</evidence>
<organism evidence="1 2">
    <name type="scientific">Auriscalpium vulgare</name>
    <dbReference type="NCBI Taxonomy" id="40419"/>
    <lineage>
        <taxon>Eukaryota</taxon>
        <taxon>Fungi</taxon>
        <taxon>Dikarya</taxon>
        <taxon>Basidiomycota</taxon>
        <taxon>Agaricomycotina</taxon>
        <taxon>Agaricomycetes</taxon>
        <taxon>Russulales</taxon>
        <taxon>Auriscalpiaceae</taxon>
        <taxon>Auriscalpium</taxon>
    </lineage>
</organism>
<gene>
    <name evidence="1" type="ORF">FA95DRAFT_1598281</name>
</gene>
<feature type="non-terminal residue" evidence="1">
    <location>
        <position position="797"/>
    </location>
</feature>
<reference evidence="1" key="2">
    <citation type="journal article" date="2022" name="New Phytol.">
        <title>Evolutionary transition to the ectomycorrhizal habit in the genomes of a hyperdiverse lineage of mushroom-forming fungi.</title>
        <authorList>
            <person name="Looney B."/>
            <person name="Miyauchi S."/>
            <person name="Morin E."/>
            <person name="Drula E."/>
            <person name="Courty P.E."/>
            <person name="Kohler A."/>
            <person name="Kuo A."/>
            <person name="LaButti K."/>
            <person name="Pangilinan J."/>
            <person name="Lipzen A."/>
            <person name="Riley R."/>
            <person name="Andreopoulos W."/>
            <person name="He G."/>
            <person name="Johnson J."/>
            <person name="Nolan M."/>
            <person name="Tritt A."/>
            <person name="Barry K.W."/>
            <person name="Grigoriev I.V."/>
            <person name="Nagy L.G."/>
            <person name="Hibbett D."/>
            <person name="Henrissat B."/>
            <person name="Matheny P.B."/>
            <person name="Labbe J."/>
            <person name="Martin F.M."/>
        </authorList>
    </citation>
    <scope>NUCLEOTIDE SEQUENCE</scope>
    <source>
        <strain evidence="1">FP105234-sp</strain>
    </source>
</reference>
<accession>A0ACB8RFV8</accession>
<dbReference type="Proteomes" id="UP000814033">
    <property type="component" value="Unassembled WGS sequence"/>
</dbReference>
<sequence length="797" mass="90288">MQHKSRDQHATPPQYPSTPTTTSPQMQASKSIKTHFSRLKQRTWRGVPIANQTDPSQSSYKDPSQTKVTIEISLALLREVGEVSTQVPYIKGAAGVLLRLIMITDVCQLLLMSPKPLSSMPVLQTLSVYHAQWNDVEHNMLQLVAVLCQAAKYAEDHSWTIPSDLEHTMKLWSRELKNIEDVLGQYATQMKSWKIFPLLLNHGSTIKKINYCNERIKQLSDSYQASILITIQVDASLAYQTFLTAHSAKATIPAYCSTFCGRESHMTAILELFNNPTQLPVRTVILGPGGIGKTTLALAVLHHPIVVHNYHEKIYFVSCEGCLSISMLLNEIAKVLSIRNDSEKPLMEQNILTYLESSSSLLCLDNFETIWDTDSQTRNKVFVLLEKIVSLLCVSLVITMRGSERPEGINWSEPLLPPLEPLSFETSQNIFQHMSSKWDKWAHRLVEAVEGLPLALTIIAHLAQSIECEVLWHQWKIVNIGIIERDKGHRLTSLETSIQLSIEGFHFKCHPAALFLLSLLGMLPGGLSLARLHHLQTSFSDIENMEESVKALLESGLAYQVLDILQVHPLIHYYSQEHLPLSDKNMKSLEQYYINLTLQDKDKNIVSTEQLLECKNTGHILLNCLTTQVPDETLVEAISIYSWLTCVETGSFVPKLFEILKQKEGCLSPHCIMRYQLKWGNCLEHSGKYSQARALYLQVLKFAEMQKDEIYQANILRYLGRLESGCCEYNLACSYLQLSLGIYEKHQNMGEQAYVLSQLSIASRLQCLIEDAKQTAIRSIEIYEEIQLEDVCVGDSW</sequence>
<protein>
    <submittedName>
        <fullName evidence="1">Uncharacterized protein</fullName>
    </submittedName>
</protein>